<dbReference type="AlphaFoldDB" id="A0AAV7MR94"/>
<dbReference type="EMBL" id="JANPWB010000013">
    <property type="protein sequence ID" value="KAJ1105896.1"/>
    <property type="molecule type" value="Genomic_DNA"/>
</dbReference>
<dbReference type="Proteomes" id="UP001066276">
    <property type="component" value="Chromosome 9"/>
</dbReference>
<protein>
    <submittedName>
        <fullName evidence="1">Uncharacterized protein</fullName>
    </submittedName>
</protein>
<name>A0AAV7MR94_PLEWA</name>
<sequence>MLGWVGWKEVYVAKDTYKTRGISGASSRAPKRQAVQGRWAGATAEAAAGAVASARDFGTHSFQIWMAMEAEHQGLTAAEIKHV</sequence>
<evidence type="ECO:0000313" key="1">
    <source>
        <dbReference type="EMBL" id="KAJ1105896.1"/>
    </source>
</evidence>
<keyword evidence="2" id="KW-1185">Reference proteome</keyword>
<accession>A0AAV7MR94</accession>
<evidence type="ECO:0000313" key="2">
    <source>
        <dbReference type="Proteomes" id="UP001066276"/>
    </source>
</evidence>
<gene>
    <name evidence="1" type="ORF">NDU88_003300</name>
</gene>
<proteinExistence type="predicted"/>
<reference evidence="1" key="1">
    <citation type="journal article" date="2022" name="bioRxiv">
        <title>Sequencing and chromosome-scale assembly of the giantPleurodeles waltlgenome.</title>
        <authorList>
            <person name="Brown T."/>
            <person name="Elewa A."/>
            <person name="Iarovenko S."/>
            <person name="Subramanian E."/>
            <person name="Araus A.J."/>
            <person name="Petzold A."/>
            <person name="Susuki M."/>
            <person name="Suzuki K.-i.T."/>
            <person name="Hayashi T."/>
            <person name="Toyoda A."/>
            <person name="Oliveira C."/>
            <person name="Osipova E."/>
            <person name="Leigh N.D."/>
            <person name="Simon A."/>
            <person name="Yun M.H."/>
        </authorList>
    </citation>
    <scope>NUCLEOTIDE SEQUENCE</scope>
    <source>
        <strain evidence="1">20211129_DDA</strain>
        <tissue evidence="1">Liver</tissue>
    </source>
</reference>
<comment type="caution">
    <text evidence="1">The sequence shown here is derived from an EMBL/GenBank/DDBJ whole genome shotgun (WGS) entry which is preliminary data.</text>
</comment>
<organism evidence="1 2">
    <name type="scientific">Pleurodeles waltl</name>
    <name type="common">Iberian ribbed newt</name>
    <dbReference type="NCBI Taxonomy" id="8319"/>
    <lineage>
        <taxon>Eukaryota</taxon>
        <taxon>Metazoa</taxon>
        <taxon>Chordata</taxon>
        <taxon>Craniata</taxon>
        <taxon>Vertebrata</taxon>
        <taxon>Euteleostomi</taxon>
        <taxon>Amphibia</taxon>
        <taxon>Batrachia</taxon>
        <taxon>Caudata</taxon>
        <taxon>Salamandroidea</taxon>
        <taxon>Salamandridae</taxon>
        <taxon>Pleurodelinae</taxon>
        <taxon>Pleurodeles</taxon>
    </lineage>
</organism>